<feature type="region of interest" description="Disordered" evidence="10">
    <location>
        <begin position="192"/>
        <end position="212"/>
    </location>
</feature>
<dbReference type="GO" id="GO:0005634">
    <property type="term" value="C:nucleus"/>
    <property type="evidence" value="ECO:0007669"/>
    <property type="project" value="UniProtKB-SubCell"/>
</dbReference>
<feature type="domain" description="Transcription factor Iwr1" evidence="11">
    <location>
        <begin position="150"/>
        <end position="217"/>
    </location>
</feature>
<evidence type="ECO:0000256" key="5">
    <source>
        <dbReference type="ARBA" id="ARBA00017036"/>
    </source>
</evidence>
<dbReference type="PANTHER" id="PTHR31196">
    <property type="entry name" value="RNA POLYMERASE II NUCLEAR LOCALIZATION PROTEIN SLC7A6OS-RELATED"/>
    <property type="match status" value="1"/>
</dbReference>
<dbReference type="GO" id="GO:0005737">
    <property type="term" value="C:cytoplasm"/>
    <property type="evidence" value="ECO:0007669"/>
    <property type="project" value="UniProtKB-SubCell"/>
</dbReference>
<evidence type="ECO:0000256" key="8">
    <source>
        <dbReference type="ARBA" id="ARBA00022927"/>
    </source>
</evidence>
<keyword evidence="7" id="KW-0963">Cytoplasm</keyword>
<evidence type="ECO:0000256" key="7">
    <source>
        <dbReference type="ARBA" id="ARBA00022490"/>
    </source>
</evidence>
<evidence type="ECO:0000256" key="1">
    <source>
        <dbReference type="ARBA" id="ARBA00003202"/>
    </source>
</evidence>
<gene>
    <name evidence="12" type="ORF">CEUTPL_LOCUS9614</name>
</gene>
<protein>
    <recommendedName>
        <fullName evidence="5">Probable RNA polymerase II nuclear localization protein SLC7A6OS</fullName>
    </recommendedName>
</protein>
<name>A0A9N9QKH5_9CUCU</name>
<comment type="function">
    <text evidence="1">Directs RNA polymerase II nuclear import.</text>
</comment>
<sequence>MAAVVRIKRRLDEDPLESLVLNCKRKKSNGSKQSEEHEDLSAVLKLAGTSQKEENIEALLRKHRVGDAAELKEQFKKHPVNISDKIRADLKESSKNNRYKIVNCFRKTLNSEDNEPQASCSSASEVTVFDVETDHNSNEPATVNQEPSMKYVYDFYYTNSDDFGEADIAEYVSVYPVNDPLVFGSIRDNGLLDNDSDDESEDSNAENYWKNDYPDEEDLESVNEDDMIEAVKNLKMDEDLLSSDSDAENLIYSREEEDFQQANIDKEDELRFGQKYAVFKSKNKNVETTGLANDFYCGDIDEEEYYY</sequence>
<dbReference type="EMBL" id="OU892281">
    <property type="protein sequence ID" value="CAG9769098.1"/>
    <property type="molecule type" value="Genomic_DNA"/>
</dbReference>
<dbReference type="Pfam" id="PF08574">
    <property type="entry name" value="Iwr1"/>
    <property type="match status" value="1"/>
</dbReference>
<evidence type="ECO:0000313" key="13">
    <source>
        <dbReference type="Proteomes" id="UP001152799"/>
    </source>
</evidence>
<dbReference type="OrthoDB" id="6255506at2759"/>
<evidence type="ECO:0000256" key="6">
    <source>
        <dbReference type="ARBA" id="ARBA00022448"/>
    </source>
</evidence>
<evidence type="ECO:0000256" key="2">
    <source>
        <dbReference type="ARBA" id="ARBA00004123"/>
    </source>
</evidence>
<evidence type="ECO:0000256" key="4">
    <source>
        <dbReference type="ARBA" id="ARBA00010218"/>
    </source>
</evidence>
<evidence type="ECO:0000256" key="9">
    <source>
        <dbReference type="ARBA" id="ARBA00023242"/>
    </source>
</evidence>
<keyword evidence="9" id="KW-0539">Nucleus</keyword>
<feature type="compositionally biased region" description="Acidic residues" evidence="10">
    <location>
        <begin position="194"/>
        <end position="204"/>
    </location>
</feature>
<dbReference type="Proteomes" id="UP001152799">
    <property type="component" value="Chromosome 5"/>
</dbReference>
<dbReference type="PANTHER" id="PTHR31196:SF2">
    <property type="entry name" value="RNA POLYMERASE II NUCLEAR LOCALIZATION PROTEIN SLC7A6OS-RELATED"/>
    <property type="match status" value="1"/>
</dbReference>
<dbReference type="GO" id="GO:0015031">
    <property type="term" value="P:protein transport"/>
    <property type="evidence" value="ECO:0007669"/>
    <property type="project" value="UniProtKB-KW"/>
</dbReference>
<dbReference type="InterPro" id="IPR040218">
    <property type="entry name" value="SLC7A6OS"/>
</dbReference>
<organism evidence="12 13">
    <name type="scientific">Ceutorhynchus assimilis</name>
    <name type="common">cabbage seed weevil</name>
    <dbReference type="NCBI Taxonomy" id="467358"/>
    <lineage>
        <taxon>Eukaryota</taxon>
        <taxon>Metazoa</taxon>
        <taxon>Ecdysozoa</taxon>
        <taxon>Arthropoda</taxon>
        <taxon>Hexapoda</taxon>
        <taxon>Insecta</taxon>
        <taxon>Pterygota</taxon>
        <taxon>Neoptera</taxon>
        <taxon>Endopterygota</taxon>
        <taxon>Coleoptera</taxon>
        <taxon>Polyphaga</taxon>
        <taxon>Cucujiformia</taxon>
        <taxon>Curculionidae</taxon>
        <taxon>Ceutorhynchinae</taxon>
        <taxon>Ceutorhynchus</taxon>
    </lineage>
</organism>
<comment type="subcellular location">
    <subcellularLocation>
        <location evidence="3">Cytoplasm</location>
    </subcellularLocation>
    <subcellularLocation>
        <location evidence="2">Nucleus</location>
    </subcellularLocation>
</comment>
<accession>A0A9N9QKH5</accession>
<evidence type="ECO:0000313" key="12">
    <source>
        <dbReference type="EMBL" id="CAG9769098.1"/>
    </source>
</evidence>
<keyword evidence="13" id="KW-1185">Reference proteome</keyword>
<evidence type="ECO:0000256" key="3">
    <source>
        <dbReference type="ARBA" id="ARBA00004496"/>
    </source>
</evidence>
<keyword evidence="8" id="KW-0653">Protein transport</keyword>
<reference evidence="12" key="1">
    <citation type="submission" date="2022-01" db="EMBL/GenBank/DDBJ databases">
        <authorList>
            <person name="King R."/>
        </authorList>
    </citation>
    <scope>NUCLEOTIDE SEQUENCE</scope>
</reference>
<proteinExistence type="inferred from homology"/>
<dbReference type="GO" id="GO:0032502">
    <property type="term" value="P:developmental process"/>
    <property type="evidence" value="ECO:0007669"/>
    <property type="project" value="TreeGrafter"/>
</dbReference>
<dbReference type="InterPro" id="IPR013883">
    <property type="entry name" value="TF_Iwr1_dom"/>
</dbReference>
<evidence type="ECO:0000256" key="10">
    <source>
        <dbReference type="SAM" id="MobiDB-lite"/>
    </source>
</evidence>
<keyword evidence="6" id="KW-0813">Transport</keyword>
<comment type="similarity">
    <text evidence="4">Belongs to the IWR1/SLC7A6OS family.</text>
</comment>
<evidence type="ECO:0000259" key="11">
    <source>
        <dbReference type="Pfam" id="PF08574"/>
    </source>
</evidence>
<dbReference type="AlphaFoldDB" id="A0A9N9QKH5"/>